<dbReference type="Pfam" id="PF00790">
    <property type="entry name" value="VHS"/>
    <property type="match status" value="1"/>
</dbReference>
<feature type="domain" description="VHS" evidence="8">
    <location>
        <begin position="11"/>
        <end position="140"/>
    </location>
</feature>
<keyword evidence="5 7" id="KW-0472">Membrane</keyword>
<evidence type="ECO:0008006" key="12">
    <source>
        <dbReference type="Google" id="ProtNLM"/>
    </source>
</evidence>
<keyword evidence="3" id="KW-0813">Transport</keyword>
<dbReference type="GO" id="GO:0043328">
    <property type="term" value="P:protein transport to vacuole involved in ubiquitin-dependent protein catabolic process via the multivesicular body sorting pathway"/>
    <property type="evidence" value="ECO:0007669"/>
    <property type="project" value="InterPro"/>
</dbReference>
<feature type="compositionally biased region" description="Basic and acidic residues" evidence="6">
    <location>
        <begin position="368"/>
        <end position="378"/>
    </location>
</feature>
<dbReference type="EMBL" id="JAGFBR010000017">
    <property type="protein sequence ID" value="KAH0451526.1"/>
    <property type="molecule type" value="Genomic_DNA"/>
</dbReference>
<evidence type="ECO:0000256" key="4">
    <source>
        <dbReference type="ARBA" id="ARBA00022927"/>
    </source>
</evidence>
<dbReference type="InterPro" id="IPR008942">
    <property type="entry name" value="ENTH_VHS"/>
</dbReference>
<feature type="region of interest" description="Disordered" evidence="6">
    <location>
        <begin position="300"/>
        <end position="471"/>
    </location>
</feature>
<keyword evidence="11" id="KW-1185">Reference proteome</keyword>
<gene>
    <name evidence="10" type="ORF">IEQ34_018825</name>
</gene>
<dbReference type="CDD" id="cd03561">
    <property type="entry name" value="VHS"/>
    <property type="match status" value="1"/>
</dbReference>
<evidence type="ECO:0000259" key="8">
    <source>
        <dbReference type="PROSITE" id="PS50179"/>
    </source>
</evidence>
<dbReference type="AlphaFoldDB" id="A0AAV7G547"/>
<dbReference type="InterPro" id="IPR004152">
    <property type="entry name" value="GAT_dom"/>
</dbReference>
<dbReference type="PROSITE" id="PS50909">
    <property type="entry name" value="GAT"/>
    <property type="match status" value="1"/>
</dbReference>
<comment type="subcellular location">
    <subcellularLocation>
        <location evidence="1">Membrane</location>
        <topology evidence="1">Peripheral membrane protein</topology>
    </subcellularLocation>
</comment>
<evidence type="ECO:0000256" key="3">
    <source>
        <dbReference type="ARBA" id="ARBA00022448"/>
    </source>
</evidence>
<keyword evidence="7" id="KW-1133">Transmembrane helix</keyword>
<evidence type="ECO:0000256" key="2">
    <source>
        <dbReference type="ARBA" id="ARBA00007708"/>
    </source>
</evidence>
<evidence type="ECO:0000256" key="1">
    <source>
        <dbReference type="ARBA" id="ARBA00004170"/>
    </source>
</evidence>
<evidence type="ECO:0000256" key="7">
    <source>
        <dbReference type="SAM" id="Phobius"/>
    </source>
</evidence>
<dbReference type="SUPFAM" id="SSF89009">
    <property type="entry name" value="GAT-like domain"/>
    <property type="match status" value="1"/>
</dbReference>
<dbReference type="PANTHER" id="PTHR45898:SF14">
    <property type="entry name" value="TOM1-LIKE PROTEIN 4"/>
    <property type="match status" value="1"/>
</dbReference>
<dbReference type="Pfam" id="PF03127">
    <property type="entry name" value="GAT"/>
    <property type="match status" value="1"/>
</dbReference>
<feature type="compositionally biased region" description="Low complexity" evidence="6">
    <location>
        <begin position="394"/>
        <end position="404"/>
    </location>
</feature>
<dbReference type="SMART" id="SM00288">
    <property type="entry name" value="VHS"/>
    <property type="match status" value="1"/>
</dbReference>
<evidence type="ECO:0000256" key="5">
    <source>
        <dbReference type="ARBA" id="ARBA00023136"/>
    </source>
</evidence>
<dbReference type="PANTHER" id="PTHR45898">
    <property type="entry name" value="TOM1-LIKE PROTEIN"/>
    <property type="match status" value="1"/>
</dbReference>
<evidence type="ECO:0000313" key="10">
    <source>
        <dbReference type="EMBL" id="KAH0451526.1"/>
    </source>
</evidence>
<feature type="domain" description="GAT" evidence="9">
    <location>
        <begin position="178"/>
        <end position="266"/>
    </location>
</feature>
<dbReference type="Proteomes" id="UP000775213">
    <property type="component" value="Unassembled WGS sequence"/>
</dbReference>
<dbReference type="InterPro" id="IPR002014">
    <property type="entry name" value="VHS_dom"/>
</dbReference>
<dbReference type="GO" id="GO:0016020">
    <property type="term" value="C:membrane"/>
    <property type="evidence" value="ECO:0007669"/>
    <property type="project" value="UniProtKB-SubCell"/>
</dbReference>
<dbReference type="PROSITE" id="PS50179">
    <property type="entry name" value="VHS"/>
    <property type="match status" value="1"/>
</dbReference>
<dbReference type="Gene3D" id="1.25.40.90">
    <property type="match status" value="1"/>
</dbReference>
<feature type="transmembrane region" description="Helical" evidence="7">
    <location>
        <begin position="553"/>
        <end position="575"/>
    </location>
</feature>
<dbReference type="GO" id="GO:0043130">
    <property type="term" value="F:ubiquitin binding"/>
    <property type="evidence" value="ECO:0007669"/>
    <property type="project" value="InterPro"/>
</dbReference>
<dbReference type="GO" id="GO:0005737">
    <property type="term" value="C:cytoplasm"/>
    <property type="evidence" value="ECO:0007669"/>
    <property type="project" value="UniProtKB-ARBA"/>
</dbReference>
<comment type="caution">
    <text evidence="10">The sequence shown here is derived from an EMBL/GenBank/DDBJ whole genome shotgun (WGS) entry which is preliminary data.</text>
</comment>
<organism evidence="10 11">
    <name type="scientific">Dendrobium chrysotoxum</name>
    <name type="common">Orchid</name>
    <dbReference type="NCBI Taxonomy" id="161865"/>
    <lineage>
        <taxon>Eukaryota</taxon>
        <taxon>Viridiplantae</taxon>
        <taxon>Streptophyta</taxon>
        <taxon>Embryophyta</taxon>
        <taxon>Tracheophyta</taxon>
        <taxon>Spermatophyta</taxon>
        <taxon>Magnoliopsida</taxon>
        <taxon>Liliopsida</taxon>
        <taxon>Asparagales</taxon>
        <taxon>Orchidaceae</taxon>
        <taxon>Epidendroideae</taxon>
        <taxon>Malaxideae</taxon>
        <taxon>Dendrobiinae</taxon>
        <taxon>Dendrobium</taxon>
    </lineage>
</organism>
<name>A0AAV7G547_DENCH</name>
<dbReference type="Gene3D" id="1.20.58.160">
    <property type="match status" value="1"/>
</dbReference>
<evidence type="ECO:0000313" key="11">
    <source>
        <dbReference type="Proteomes" id="UP000775213"/>
    </source>
</evidence>
<dbReference type="GO" id="GO:0035091">
    <property type="term" value="F:phosphatidylinositol binding"/>
    <property type="evidence" value="ECO:0007669"/>
    <property type="project" value="InterPro"/>
</dbReference>
<evidence type="ECO:0000259" key="9">
    <source>
        <dbReference type="PROSITE" id="PS50909"/>
    </source>
</evidence>
<dbReference type="SUPFAM" id="SSF48464">
    <property type="entry name" value="ENTH/VHS domain"/>
    <property type="match status" value="1"/>
</dbReference>
<dbReference type="InterPro" id="IPR044836">
    <property type="entry name" value="TOL_plant"/>
</dbReference>
<feature type="compositionally biased region" description="Pro residues" evidence="6">
    <location>
        <begin position="380"/>
        <end position="393"/>
    </location>
</feature>
<comment type="similarity">
    <text evidence="2">Belongs to the TOM1 family.</text>
</comment>
<keyword evidence="4" id="KW-0653">Protein transport</keyword>
<evidence type="ECO:0000256" key="6">
    <source>
        <dbReference type="SAM" id="MobiDB-lite"/>
    </source>
</evidence>
<proteinExistence type="inferred from homology"/>
<keyword evidence="7" id="KW-0812">Transmembrane</keyword>
<accession>A0AAV7G547</accession>
<dbReference type="CDD" id="cd14231">
    <property type="entry name" value="GAT_GGA-like_plant"/>
    <property type="match status" value="1"/>
</dbReference>
<protein>
    <recommendedName>
        <fullName evidence="12">TOM1-like protein</fullName>
    </recommendedName>
</protein>
<dbReference type="FunFam" id="1.25.40.90:FF:000028">
    <property type="entry name" value="TOM1-like protein 2"/>
    <property type="match status" value="1"/>
</dbReference>
<sequence length="662" mass="73565">MANGAACAERATSDMLIGPDWAINIELCDIINADPGQAKDALKVLKKRLGNKNPKIQLLSLFVLETLSKNCGDSVHGQIIERDILHDMVKIVKKKPDLTVREKILVLIDAWQDAFGGAAGRYPQYHSAYRELRAAGVEFPPRTESTAPLFTPPQTHPIESHPVEATYDAALQASLQSDVSALSVDEIQNARGIADVLSEMLNALDIQSSENVKQEVIVDLVEQCRSFQNRVMLLINNTGDEGLLFQALALNDDLQKVLQRHDDIAKGTPIKNNTTGGVSIASVGAPVTPVAPLVSLNHEDDEAEDEFSQLSRRSARENAVGKKKSSNVKAEQTYSSPILPPPPPPSLSAKMPASHDSFPVDYLSGDSYEGKKRSEAHVKPPSPPTVTDYPPPSSGSDYASSSIFSPPPKYDEPKFDDEPILSTKSNENLPKAPWETQPANFLPPPPSRHSQRQQFFEQQHHRSSSSESESFNGFATKTEDFSFNQQLSQHSSAQDSSIPTRQTKPEDALFKDLVLSYSMDCKALEQHLVLWSAMTFFSCMVADLDCLRHISNIFITTILLNMNISASLVLVGLVLNKGLNYFLSDLESYVYFLLNKHIREKVGVAPVKDKIIEIHLRWSGHIKWWPFDDPVKKVDVLDLFYVKKDLNGIIIFNRAQWRKGFM</sequence>
<reference evidence="10 11" key="1">
    <citation type="journal article" date="2021" name="Hortic Res">
        <title>Chromosome-scale assembly of the Dendrobium chrysotoxum genome enhances the understanding of orchid evolution.</title>
        <authorList>
            <person name="Zhang Y."/>
            <person name="Zhang G.Q."/>
            <person name="Zhang D."/>
            <person name="Liu X.D."/>
            <person name="Xu X.Y."/>
            <person name="Sun W.H."/>
            <person name="Yu X."/>
            <person name="Zhu X."/>
            <person name="Wang Z.W."/>
            <person name="Zhao X."/>
            <person name="Zhong W.Y."/>
            <person name="Chen H."/>
            <person name="Yin W.L."/>
            <person name="Huang T."/>
            <person name="Niu S.C."/>
            <person name="Liu Z.J."/>
        </authorList>
    </citation>
    <scope>NUCLEOTIDE SEQUENCE [LARGE SCALE GENOMIC DNA]</scope>
    <source>
        <strain evidence="10">Lindl</strain>
    </source>
</reference>
<dbReference type="InterPro" id="IPR038425">
    <property type="entry name" value="GAT_sf"/>
</dbReference>